<keyword evidence="5 6" id="KW-0648">Protein biosynthesis</keyword>
<evidence type="ECO:0000256" key="3">
    <source>
        <dbReference type="ARBA" id="ARBA00022845"/>
    </source>
</evidence>
<comment type="similarity">
    <text evidence="1 6">Belongs to the eukaryotic initiation factor 4E family.</text>
</comment>
<comment type="caution">
    <text evidence="8">The sequence shown here is derived from an EMBL/GenBank/DDBJ whole genome shotgun (WGS) entry which is preliminary data.</text>
</comment>
<dbReference type="EMBL" id="CAJNOH010000026">
    <property type="protein sequence ID" value="CAF0776137.1"/>
    <property type="molecule type" value="Genomic_DNA"/>
</dbReference>
<name>A0A814E617_9BILA</name>
<evidence type="ECO:0000256" key="5">
    <source>
        <dbReference type="ARBA" id="ARBA00022917"/>
    </source>
</evidence>
<evidence type="ECO:0000256" key="2">
    <source>
        <dbReference type="ARBA" id="ARBA00022540"/>
    </source>
</evidence>
<evidence type="ECO:0000256" key="4">
    <source>
        <dbReference type="ARBA" id="ARBA00022884"/>
    </source>
</evidence>
<dbReference type="Pfam" id="PF01652">
    <property type="entry name" value="IF4E"/>
    <property type="match status" value="1"/>
</dbReference>
<evidence type="ECO:0000313" key="9">
    <source>
        <dbReference type="EMBL" id="CAF1127383.1"/>
    </source>
</evidence>
<dbReference type="PANTHER" id="PTHR11960">
    <property type="entry name" value="EUKARYOTIC TRANSLATION INITIATION FACTOR 4E RELATED"/>
    <property type="match status" value="1"/>
</dbReference>
<evidence type="ECO:0000313" key="7">
    <source>
        <dbReference type="EMBL" id="CAF0776137.1"/>
    </source>
</evidence>
<keyword evidence="4 6" id="KW-0694">RNA-binding</keyword>
<protein>
    <submittedName>
        <fullName evidence="8">Uncharacterized protein</fullName>
    </submittedName>
</protein>
<proteinExistence type="inferred from homology"/>
<dbReference type="GO" id="GO:0016281">
    <property type="term" value="C:eukaryotic translation initiation factor 4F complex"/>
    <property type="evidence" value="ECO:0007669"/>
    <property type="project" value="TreeGrafter"/>
</dbReference>
<evidence type="ECO:0000313" key="8">
    <source>
        <dbReference type="EMBL" id="CAF0967589.1"/>
    </source>
</evidence>
<evidence type="ECO:0000256" key="1">
    <source>
        <dbReference type="ARBA" id="ARBA00009860"/>
    </source>
</evidence>
<dbReference type="GO" id="GO:0006417">
    <property type="term" value="P:regulation of translation"/>
    <property type="evidence" value="ECO:0007669"/>
    <property type="project" value="UniProtKB-KW"/>
</dbReference>
<dbReference type="PANTHER" id="PTHR11960:SF8">
    <property type="entry name" value="EUKARYOTIC TRANSLATION INITIATION FACTOR 4E1-RELATED"/>
    <property type="match status" value="1"/>
</dbReference>
<dbReference type="InterPro" id="IPR023398">
    <property type="entry name" value="TIF_eIF4e-like"/>
</dbReference>
<keyword evidence="2 6" id="KW-0396">Initiation factor</keyword>
<dbReference type="EMBL" id="CAJNOL010000258">
    <property type="protein sequence ID" value="CAF0967589.1"/>
    <property type="molecule type" value="Genomic_DNA"/>
</dbReference>
<reference evidence="8" key="1">
    <citation type="submission" date="2021-02" db="EMBL/GenBank/DDBJ databases">
        <authorList>
            <person name="Nowell W R."/>
        </authorList>
    </citation>
    <scope>NUCLEOTIDE SEQUENCE</scope>
</reference>
<gene>
    <name evidence="10" type="ORF">JBS370_LOCUS6361</name>
    <name evidence="8" type="ORF">JXQ802_LOCUS12493</name>
    <name evidence="7" type="ORF">PYM288_LOCUS3368</name>
    <name evidence="9" type="ORF">ZHD862_LOCUS18952</name>
</gene>
<keyword evidence="3" id="KW-0810">Translation regulation</keyword>
<dbReference type="SUPFAM" id="SSF55418">
    <property type="entry name" value="eIF4e-like"/>
    <property type="match status" value="1"/>
</dbReference>
<dbReference type="GO" id="GO:0003743">
    <property type="term" value="F:translation initiation factor activity"/>
    <property type="evidence" value="ECO:0007669"/>
    <property type="project" value="UniProtKB-KW"/>
</dbReference>
<dbReference type="Proteomes" id="UP000663854">
    <property type="component" value="Unassembled WGS sequence"/>
</dbReference>
<dbReference type="AlphaFoldDB" id="A0A814E617"/>
<dbReference type="InterPro" id="IPR001040">
    <property type="entry name" value="TIF_eIF_4E"/>
</dbReference>
<evidence type="ECO:0000313" key="11">
    <source>
        <dbReference type="Proteomes" id="UP000663870"/>
    </source>
</evidence>
<evidence type="ECO:0000256" key="6">
    <source>
        <dbReference type="RuleBase" id="RU004374"/>
    </source>
</evidence>
<dbReference type="EMBL" id="CAJNOT010001008">
    <property type="protein sequence ID" value="CAF1127383.1"/>
    <property type="molecule type" value="Genomic_DNA"/>
</dbReference>
<evidence type="ECO:0000313" key="10">
    <source>
        <dbReference type="EMBL" id="CAF3651192.1"/>
    </source>
</evidence>
<dbReference type="Proteomes" id="UP000663864">
    <property type="component" value="Unassembled WGS sequence"/>
</dbReference>
<dbReference type="GO" id="GO:0000340">
    <property type="term" value="F:RNA 7-methylguanosine cap binding"/>
    <property type="evidence" value="ECO:0007669"/>
    <property type="project" value="TreeGrafter"/>
</dbReference>
<dbReference type="Proteomes" id="UP000663870">
    <property type="component" value="Unassembled WGS sequence"/>
</dbReference>
<dbReference type="EMBL" id="CAJOBD010000349">
    <property type="protein sequence ID" value="CAF3651192.1"/>
    <property type="molecule type" value="Genomic_DNA"/>
</dbReference>
<keyword evidence="11" id="KW-1185">Reference proteome</keyword>
<organism evidence="8 11">
    <name type="scientific">Rotaria sordida</name>
    <dbReference type="NCBI Taxonomy" id="392033"/>
    <lineage>
        <taxon>Eukaryota</taxon>
        <taxon>Metazoa</taxon>
        <taxon>Spiralia</taxon>
        <taxon>Gnathifera</taxon>
        <taxon>Rotifera</taxon>
        <taxon>Eurotatoria</taxon>
        <taxon>Bdelloidea</taxon>
        <taxon>Philodinida</taxon>
        <taxon>Philodinidae</taxon>
        <taxon>Rotaria</taxon>
    </lineage>
</organism>
<dbReference type="Gene3D" id="3.30.760.10">
    <property type="entry name" value="RNA Cap, Translation Initiation Factor Eif4e"/>
    <property type="match status" value="1"/>
</dbReference>
<sequence length="244" mass="29031">MTTSNIINLQMNNNNNSKIQSENIQDNKQEYSNNITSSMIARLEFPNHQQQQQQQSNDDKLQLKNSWGTYFYKADKQRDWKQNVIYITSISYIEDFWSFYTHTYGLRDLSNGSDYMLFKKKRWEDVSSRGGGKWIFTVDPKRRKHDLDNYWLHLHMRYNLQMLLLIGDMFGTNLSTYINGAVVSLRVKGDRLALWLKKIDDLNLIKSIGIKFKDLLNISSNIQLIYEYHEPKFDDYSNEIRLII</sequence>
<accession>A0A814E617</accession>
<dbReference type="Proteomes" id="UP000663836">
    <property type="component" value="Unassembled WGS sequence"/>
</dbReference>